<gene>
    <name evidence="2" type="ORF">AB1Y20_002158</name>
</gene>
<evidence type="ECO:0000259" key="1">
    <source>
        <dbReference type="PROSITE" id="PS51184"/>
    </source>
</evidence>
<dbReference type="GO" id="GO:0005737">
    <property type="term" value="C:cytoplasm"/>
    <property type="evidence" value="ECO:0007669"/>
    <property type="project" value="TreeGrafter"/>
</dbReference>
<sequence>MKTLEPRSAHDFVSRHLRTNRPALLRGLTESWGARDSWCLPSGAPDLNWLQHGPLSDLLVPVDAIPRDGSVGYGEARRSVLPLREFARQWAAVARGEDHTAKDLPYLRDWHFARECPHEAARAYSAPAAFGLDWLNDWWMGARRSKASDSESGTAADPDDFRFVYMGPAGSWTPLHHDVLNSFSWSANVCGAKRWLLFPPSVTHHLKDAAGRLVPDARPESASATREARWPNLSLAQAQCIDVTQQAGEVIFVPSGWHHQVHNLADTISINHNWITAAGIRSLVKFLLGEFEGVRRTIVEWRGESGCSARDASMMEPHAWHQHCQLLLRVDAGLDLPELVHLLSHYAVRAVRVCCARASRAPPLAPPELHSCFSPDDLIDHSRDASPKDAWYDLQQLLSSLRMIATQRASGGSKPERCCVG</sequence>
<dbReference type="GO" id="GO:0016706">
    <property type="term" value="F:2-oxoglutarate-dependent dioxygenase activity"/>
    <property type="evidence" value="ECO:0007669"/>
    <property type="project" value="TreeGrafter"/>
</dbReference>
<dbReference type="GO" id="GO:0005634">
    <property type="term" value="C:nucleus"/>
    <property type="evidence" value="ECO:0007669"/>
    <property type="project" value="TreeGrafter"/>
</dbReference>
<dbReference type="PANTHER" id="PTHR12480:SF6">
    <property type="entry name" value="2-OXOGLUTARATE AND IRON-DEPENDENT OXYGENASE JMJD4"/>
    <property type="match status" value="1"/>
</dbReference>
<keyword evidence="3" id="KW-1185">Reference proteome</keyword>
<dbReference type="GO" id="GO:0043565">
    <property type="term" value="F:sequence-specific DNA binding"/>
    <property type="evidence" value="ECO:0007669"/>
    <property type="project" value="TreeGrafter"/>
</dbReference>
<dbReference type="GO" id="GO:0045905">
    <property type="term" value="P:positive regulation of translational termination"/>
    <property type="evidence" value="ECO:0007669"/>
    <property type="project" value="TreeGrafter"/>
</dbReference>
<organism evidence="2 3">
    <name type="scientific">Prymnesium parvum</name>
    <name type="common">Toxic golden alga</name>
    <dbReference type="NCBI Taxonomy" id="97485"/>
    <lineage>
        <taxon>Eukaryota</taxon>
        <taxon>Haptista</taxon>
        <taxon>Haptophyta</taxon>
        <taxon>Prymnesiophyceae</taxon>
        <taxon>Prymnesiales</taxon>
        <taxon>Prymnesiaceae</taxon>
        <taxon>Prymnesium</taxon>
    </lineage>
</organism>
<dbReference type="EMBL" id="JBGBPQ010000011">
    <property type="protein sequence ID" value="KAL1515536.1"/>
    <property type="molecule type" value="Genomic_DNA"/>
</dbReference>
<dbReference type="InterPro" id="IPR003347">
    <property type="entry name" value="JmjC_dom"/>
</dbReference>
<name>A0AB34JAD2_PRYPA</name>
<dbReference type="Pfam" id="PF02373">
    <property type="entry name" value="JmjC"/>
    <property type="match status" value="1"/>
</dbReference>
<dbReference type="SMART" id="SM00558">
    <property type="entry name" value="JmjC"/>
    <property type="match status" value="1"/>
</dbReference>
<protein>
    <recommendedName>
        <fullName evidence="1">JmjC domain-containing protein</fullName>
    </recommendedName>
</protein>
<dbReference type="Proteomes" id="UP001515480">
    <property type="component" value="Unassembled WGS sequence"/>
</dbReference>
<feature type="domain" description="JmjC" evidence="1">
    <location>
        <begin position="133"/>
        <end position="291"/>
    </location>
</feature>
<dbReference type="PROSITE" id="PS51184">
    <property type="entry name" value="JMJC"/>
    <property type="match status" value="1"/>
</dbReference>
<evidence type="ECO:0000313" key="3">
    <source>
        <dbReference type="Proteomes" id="UP001515480"/>
    </source>
</evidence>
<dbReference type="AlphaFoldDB" id="A0AB34JAD2"/>
<dbReference type="SUPFAM" id="SSF51197">
    <property type="entry name" value="Clavaminate synthase-like"/>
    <property type="match status" value="1"/>
</dbReference>
<proteinExistence type="predicted"/>
<dbReference type="PANTHER" id="PTHR12480">
    <property type="entry name" value="ARGININE DEMETHYLASE AND LYSYL-HYDROXYLASE JMJD"/>
    <property type="match status" value="1"/>
</dbReference>
<dbReference type="InterPro" id="IPR050910">
    <property type="entry name" value="JMJD6_ArgDemeth/LysHydrox"/>
</dbReference>
<dbReference type="Gene3D" id="2.60.120.650">
    <property type="entry name" value="Cupin"/>
    <property type="match status" value="1"/>
</dbReference>
<comment type="caution">
    <text evidence="2">The sequence shown here is derived from an EMBL/GenBank/DDBJ whole genome shotgun (WGS) entry which is preliminary data.</text>
</comment>
<evidence type="ECO:0000313" key="2">
    <source>
        <dbReference type="EMBL" id="KAL1515536.1"/>
    </source>
</evidence>
<reference evidence="2 3" key="1">
    <citation type="journal article" date="2024" name="Science">
        <title>Giant polyketide synthase enzymes in the biosynthesis of giant marine polyether toxins.</title>
        <authorList>
            <person name="Fallon T.R."/>
            <person name="Shende V.V."/>
            <person name="Wierzbicki I.H."/>
            <person name="Pendleton A.L."/>
            <person name="Watervoot N.F."/>
            <person name="Auber R.P."/>
            <person name="Gonzalez D.J."/>
            <person name="Wisecaver J.H."/>
            <person name="Moore B.S."/>
        </authorList>
    </citation>
    <scope>NUCLEOTIDE SEQUENCE [LARGE SCALE GENOMIC DNA]</scope>
    <source>
        <strain evidence="2 3">12B1</strain>
    </source>
</reference>
<accession>A0AB34JAD2</accession>